<dbReference type="RefSeq" id="WP_133190987.1">
    <property type="nucleotide sequence ID" value="NZ_SMOD01000090.1"/>
</dbReference>
<dbReference type="AlphaFoldDB" id="A0A4R5L107"/>
<sequence>MSVSKAGFHFPDAGRWTADSGHHGLAATVSSSEHAVLVDSLTSEIARVPHHVVLSSEEFTRMLWHNTSGFQQLVDRLLTVVDRVTVIFYLRRQTDFIESNYIERLKSRFSLGFSTYAFARIDEDLAEFPLDYRRLVDVLDRVQNIDVDVRSYDGVRTSGVLDDFLSSIDWPAGHPIDEYRINESLPLVESLKNFWRAHTQRAMSGAEERAIELIAMPLPARPRMDTRTRRHLIRHFDACNRELAARFALTPLIEAIPEELTFGAWTGLDDTSPPHQESMWTVTLDQLFSRTFIEIVQAVSERLGKTETAMLAAQALVLKQHEQLETMQQALDKTKEAPRRRRLFWQR</sequence>
<reference evidence="1 2" key="1">
    <citation type="submission" date="2019-03" db="EMBL/GenBank/DDBJ databases">
        <title>Paraburkholderia sp. isolated from native Mimosa gymnas in Guartela State Park, Brazil.</title>
        <authorList>
            <person name="Paulitsch F."/>
            <person name="Hungria M."/>
            <person name="Delamuta J.R.M."/>
            <person name="Ribeiro R.A."/>
            <person name="Dall'Agnol R."/>
            <person name="Silva J.S.B."/>
        </authorList>
    </citation>
    <scope>NUCLEOTIDE SEQUENCE [LARGE SCALE GENOMIC DNA]</scope>
    <source>
        <strain evidence="1 2">CNPSo 3008</strain>
    </source>
</reference>
<comment type="caution">
    <text evidence="1">The sequence shown here is derived from an EMBL/GenBank/DDBJ whole genome shotgun (WGS) entry which is preliminary data.</text>
</comment>
<proteinExistence type="predicted"/>
<dbReference type="Proteomes" id="UP000295606">
    <property type="component" value="Unassembled WGS sequence"/>
</dbReference>
<accession>A0A4R5L107</accession>
<evidence type="ECO:0000313" key="1">
    <source>
        <dbReference type="EMBL" id="TDG01943.1"/>
    </source>
</evidence>
<dbReference type="OrthoDB" id="9130379at2"/>
<dbReference type="EMBL" id="SMOD01000090">
    <property type="protein sequence ID" value="TDG01943.1"/>
    <property type="molecule type" value="Genomic_DNA"/>
</dbReference>
<name>A0A4R5L107_9BURK</name>
<protein>
    <submittedName>
        <fullName evidence="1">Uncharacterized protein</fullName>
    </submittedName>
</protein>
<organism evidence="1 2">
    <name type="scientific">Paraburkholderia guartelaensis</name>
    <dbReference type="NCBI Taxonomy" id="2546446"/>
    <lineage>
        <taxon>Bacteria</taxon>
        <taxon>Pseudomonadati</taxon>
        <taxon>Pseudomonadota</taxon>
        <taxon>Betaproteobacteria</taxon>
        <taxon>Burkholderiales</taxon>
        <taxon>Burkholderiaceae</taxon>
        <taxon>Paraburkholderia</taxon>
    </lineage>
</organism>
<gene>
    <name evidence="1" type="ORF">E1N52_42340</name>
</gene>
<evidence type="ECO:0000313" key="2">
    <source>
        <dbReference type="Proteomes" id="UP000295606"/>
    </source>
</evidence>